<dbReference type="SUPFAM" id="SSF49899">
    <property type="entry name" value="Concanavalin A-like lectins/glucanases"/>
    <property type="match status" value="1"/>
</dbReference>
<dbReference type="InterPro" id="IPR036415">
    <property type="entry name" value="Lamin_tail_dom_sf"/>
</dbReference>
<evidence type="ECO:0000256" key="1">
    <source>
        <dbReference type="ARBA" id="ARBA00022729"/>
    </source>
</evidence>
<dbReference type="InterPro" id="IPR051441">
    <property type="entry name" value="SelW_related"/>
</dbReference>
<dbReference type="InterPro" id="IPR001322">
    <property type="entry name" value="Lamin_tail_dom"/>
</dbReference>
<dbReference type="Pfam" id="PF00932">
    <property type="entry name" value="LTD"/>
    <property type="match status" value="1"/>
</dbReference>
<dbReference type="PANTHER" id="PTHR15124">
    <property type="entry name" value="SELENOPROTEIN W"/>
    <property type="match status" value="1"/>
</dbReference>
<evidence type="ECO:0000256" key="3">
    <source>
        <dbReference type="SAM" id="MobiDB-lite"/>
    </source>
</evidence>
<dbReference type="InterPro" id="IPR013320">
    <property type="entry name" value="ConA-like_dom_sf"/>
</dbReference>
<dbReference type="PANTHER" id="PTHR15124:SF27">
    <property type="entry name" value="MIGRATION AND INVASION ENHANCER 1"/>
    <property type="match status" value="1"/>
</dbReference>
<dbReference type="SUPFAM" id="SSF74853">
    <property type="entry name" value="Lamin A/C globular tail domain"/>
    <property type="match status" value="1"/>
</dbReference>
<feature type="region of interest" description="Disordered" evidence="3">
    <location>
        <begin position="304"/>
        <end position="333"/>
    </location>
</feature>
<dbReference type="Gene3D" id="2.60.120.200">
    <property type="match status" value="1"/>
</dbReference>
<accession>A0A1F6APM3</accession>
<dbReference type="InterPro" id="IPR006558">
    <property type="entry name" value="LamG-like"/>
</dbReference>
<feature type="region of interest" description="Disordered" evidence="3">
    <location>
        <begin position="52"/>
        <end position="88"/>
    </location>
</feature>
<name>A0A1F6APM3_9BACT</name>
<evidence type="ECO:0000259" key="4">
    <source>
        <dbReference type="PROSITE" id="PS51841"/>
    </source>
</evidence>
<feature type="compositionally biased region" description="Pro residues" evidence="3">
    <location>
        <begin position="54"/>
        <end position="72"/>
    </location>
</feature>
<feature type="compositionally biased region" description="Pro residues" evidence="3">
    <location>
        <begin position="306"/>
        <end position="333"/>
    </location>
</feature>
<gene>
    <name evidence="5" type="ORF">A2960_00515</name>
</gene>
<proteinExistence type="predicted"/>
<dbReference type="SMART" id="SM00560">
    <property type="entry name" value="LamGL"/>
    <property type="match status" value="1"/>
</dbReference>
<dbReference type="Pfam" id="PF13385">
    <property type="entry name" value="Laminin_G_3"/>
    <property type="match status" value="1"/>
</dbReference>
<dbReference type="Gene3D" id="2.60.40.1260">
    <property type="entry name" value="Lamin Tail domain"/>
    <property type="match status" value="1"/>
</dbReference>
<evidence type="ECO:0000313" key="6">
    <source>
        <dbReference type="Proteomes" id="UP000176609"/>
    </source>
</evidence>
<keyword evidence="1" id="KW-0732">Signal</keyword>
<sequence length="465" mass="49771">MFKFSLKVFLLTVLIGTTFELMVVAAYGAFAASSAIPDNVFTTGFWAAVSPTPSETPTPTPSPTNTPTPTITPSPTVTPTTGPSPTPVSGLVAYWKMDEGSGTTVTDSSGHEHTLTLQNFDPSSGWTPDIPVTSLVSNTGSLLFDGVDDVGLASDDPAFNLTSSFTLEAWIRADSQPGDVGLISKFDGSNGYLLYMGQTGQVYNVINNNLTNFNDADLRDNSWHHAAMVWDGSSRFLYVDGLLKASGSWTEAPVTTSLALMVGNYFPGADIPRNFKGNIDEVKIYNTALSQPEIINDAGLSGIILPPSPTPSETPTPTPSPTNTPTPTITPSPTVTPVPVVLNEFMPHPTPGSDWIEIYNSSDTNRNISNWTLEDMAQVDPIIITIPSDTILNTNSYMVLNAGNRLNNDGDTIYLKNNSGEIVDQKTYPPPNIDLNLSIGRDIDGIGIWRQCINATQNASNNGNC</sequence>
<evidence type="ECO:0000256" key="2">
    <source>
        <dbReference type="ARBA" id="ARBA00023157"/>
    </source>
</evidence>
<keyword evidence="2" id="KW-1015">Disulfide bond</keyword>
<protein>
    <recommendedName>
        <fullName evidence="4">LTD domain-containing protein</fullName>
    </recommendedName>
</protein>
<reference evidence="5 6" key="1">
    <citation type="journal article" date="2016" name="Nat. Commun.">
        <title>Thousands of microbial genomes shed light on interconnected biogeochemical processes in an aquifer system.</title>
        <authorList>
            <person name="Anantharaman K."/>
            <person name="Brown C.T."/>
            <person name="Hug L.A."/>
            <person name="Sharon I."/>
            <person name="Castelle C.J."/>
            <person name="Probst A.J."/>
            <person name="Thomas B.C."/>
            <person name="Singh A."/>
            <person name="Wilkins M.J."/>
            <person name="Karaoz U."/>
            <person name="Brodie E.L."/>
            <person name="Williams K.H."/>
            <person name="Hubbard S.S."/>
            <person name="Banfield J.F."/>
        </authorList>
    </citation>
    <scope>NUCLEOTIDE SEQUENCE [LARGE SCALE GENOMIC DNA]</scope>
</reference>
<organism evidence="5 6">
    <name type="scientific">Candidatus Gottesmanbacteria bacterium RIFCSPLOWO2_01_FULL_39_12b</name>
    <dbReference type="NCBI Taxonomy" id="1798388"/>
    <lineage>
        <taxon>Bacteria</taxon>
        <taxon>Candidatus Gottesmaniibacteriota</taxon>
    </lineage>
</organism>
<evidence type="ECO:0000313" key="5">
    <source>
        <dbReference type="EMBL" id="OGG26640.1"/>
    </source>
</evidence>
<dbReference type="PROSITE" id="PS51841">
    <property type="entry name" value="LTD"/>
    <property type="match status" value="1"/>
</dbReference>
<dbReference type="EMBL" id="MFJR01000007">
    <property type="protein sequence ID" value="OGG26640.1"/>
    <property type="molecule type" value="Genomic_DNA"/>
</dbReference>
<feature type="domain" description="LTD" evidence="4">
    <location>
        <begin position="325"/>
        <end position="430"/>
    </location>
</feature>
<feature type="compositionally biased region" description="Low complexity" evidence="3">
    <location>
        <begin position="73"/>
        <end position="83"/>
    </location>
</feature>
<dbReference type="Proteomes" id="UP000176609">
    <property type="component" value="Unassembled WGS sequence"/>
</dbReference>
<dbReference type="AlphaFoldDB" id="A0A1F6APM3"/>
<comment type="caution">
    <text evidence="5">The sequence shown here is derived from an EMBL/GenBank/DDBJ whole genome shotgun (WGS) entry which is preliminary data.</text>
</comment>